<comment type="caution">
    <text evidence="2">The sequence shown here is derived from an EMBL/GenBank/DDBJ whole genome shotgun (WGS) entry which is preliminary data.</text>
</comment>
<name>A0A9P6E6J9_9AGAR</name>
<evidence type="ECO:0000313" key="3">
    <source>
        <dbReference type="Proteomes" id="UP000807306"/>
    </source>
</evidence>
<organism evidence="2 3">
    <name type="scientific">Crepidotus variabilis</name>
    <dbReference type="NCBI Taxonomy" id="179855"/>
    <lineage>
        <taxon>Eukaryota</taxon>
        <taxon>Fungi</taxon>
        <taxon>Dikarya</taxon>
        <taxon>Basidiomycota</taxon>
        <taxon>Agaricomycotina</taxon>
        <taxon>Agaricomycetes</taxon>
        <taxon>Agaricomycetidae</taxon>
        <taxon>Agaricales</taxon>
        <taxon>Agaricineae</taxon>
        <taxon>Crepidotaceae</taxon>
        <taxon>Crepidotus</taxon>
    </lineage>
</organism>
<feature type="compositionally biased region" description="Polar residues" evidence="1">
    <location>
        <begin position="34"/>
        <end position="45"/>
    </location>
</feature>
<dbReference type="Proteomes" id="UP000807306">
    <property type="component" value="Unassembled WGS sequence"/>
</dbReference>
<evidence type="ECO:0000256" key="1">
    <source>
        <dbReference type="SAM" id="MobiDB-lite"/>
    </source>
</evidence>
<proteinExistence type="predicted"/>
<accession>A0A9P6E6J9</accession>
<feature type="region of interest" description="Disordered" evidence="1">
    <location>
        <begin position="34"/>
        <end position="58"/>
    </location>
</feature>
<dbReference type="AlphaFoldDB" id="A0A9P6E6J9"/>
<evidence type="ECO:0000313" key="2">
    <source>
        <dbReference type="EMBL" id="KAF9523556.1"/>
    </source>
</evidence>
<dbReference type="OrthoDB" id="3062825at2759"/>
<reference evidence="2" key="1">
    <citation type="submission" date="2020-11" db="EMBL/GenBank/DDBJ databases">
        <authorList>
            <consortium name="DOE Joint Genome Institute"/>
            <person name="Ahrendt S."/>
            <person name="Riley R."/>
            <person name="Andreopoulos W."/>
            <person name="Labutti K."/>
            <person name="Pangilinan J."/>
            <person name="Ruiz-Duenas F.J."/>
            <person name="Barrasa J.M."/>
            <person name="Sanchez-Garcia M."/>
            <person name="Camarero S."/>
            <person name="Miyauchi S."/>
            <person name="Serrano A."/>
            <person name="Linde D."/>
            <person name="Babiker R."/>
            <person name="Drula E."/>
            <person name="Ayuso-Fernandez I."/>
            <person name="Pacheco R."/>
            <person name="Padilla G."/>
            <person name="Ferreira P."/>
            <person name="Barriuso J."/>
            <person name="Kellner H."/>
            <person name="Castanera R."/>
            <person name="Alfaro M."/>
            <person name="Ramirez L."/>
            <person name="Pisabarro A.G."/>
            <person name="Kuo A."/>
            <person name="Tritt A."/>
            <person name="Lipzen A."/>
            <person name="He G."/>
            <person name="Yan M."/>
            <person name="Ng V."/>
            <person name="Cullen D."/>
            <person name="Martin F."/>
            <person name="Rosso M.-N."/>
            <person name="Henrissat B."/>
            <person name="Hibbett D."/>
            <person name="Martinez A.T."/>
            <person name="Grigoriev I.V."/>
        </authorList>
    </citation>
    <scope>NUCLEOTIDE SEQUENCE</scope>
    <source>
        <strain evidence="2">CBS 506.95</strain>
    </source>
</reference>
<protein>
    <submittedName>
        <fullName evidence="2">Uncharacterized protein</fullName>
    </submittedName>
</protein>
<keyword evidence="3" id="KW-1185">Reference proteome</keyword>
<sequence length="222" mass="24405">MAKNLAYYSSQPAPTTMFNAPNSSGCFMLWDSRNPQRSVNKSSPASRKDLPPVKPQRTVAERSLTPLVVAVGPTNSIETQSFQVNISQNGALASRSHGESSNSQPSVPFFSSTQESRSLLLEPSFGESGSLTQASSDPCQWAHHPIKMVHRFLDSCIPSMAHYLQRFIDGGCTSEEFLLSISTWDRPGIEDFLDKLPLGPGGAPMPFMDKMVLLNRFATQFF</sequence>
<dbReference type="EMBL" id="MU157915">
    <property type="protein sequence ID" value="KAF9523556.1"/>
    <property type="molecule type" value="Genomic_DNA"/>
</dbReference>
<gene>
    <name evidence="2" type="ORF">CPB83DRAFT_686679</name>
</gene>